<dbReference type="RefSeq" id="WP_074431610.1">
    <property type="nucleotide sequence ID" value="NZ_BMCO01000001.1"/>
</dbReference>
<evidence type="ECO:0000313" key="2">
    <source>
        <dbReference type="Proteomes" id="UP000545588"/>
    </source>
</evidence>
<reference evidence="1 2" key="1">
    <citation type="submission" date="2020-08" db="EMBL/GenBank/DDBJ databases">
        <title>Genomic Encyclopedia of Type Strains, Phase IV (KMG-IV): sequencing the most valuable type-strain genomes for metagenomic binning, comparative biology and taxonomic classification.</title>
        <authorList>
            <person name="Goeker M."/>
        </authorList>
    </citation>
    <scope>NUCLEOTIDE SEQUENCE [LARGE SCALE GENOMIC DNA]</scope>
    <source>
        <strain evidence="1 2">DSM 22419</strain>
    </source>
</reference>
<keyword evidence="2" id="KW-1185">Reference proteome</keyword>
<sequence>MDWIPFVSDVGFPAVITFFLLHRMETKLDDLIITIQQLK</sequence>
<dbReference type="Pfam" id="PF12841">
    <property type="entry name" value="YvrJ"/>
    <property type="match status" value="1"/>
</dbReference>
<evidence type="ECO:0000313" key="1">
    <source>
        <dbReference type="EMBL" id="MBB6422738.1"/>
    </source>
</evidence>
<accession>A0ABR6QMA6</accession>
<name>A0ABR6QMA6_9STAP</name>
<dbReference type="InterPro" id="IPR024419">
    <property type="entry name" value="YvrJ"/>
</dbReference>
<comment type="caution">
    <text evidence="1">The sequence shown here is derived from an EMBL/GenBank/DDBJ whole genome shotgun (WGS) entry which is preliminary data.</text>
</comment>
<evidence type="ECO:0008006" key="3">
    <source>
        <dbReference type="Google" id="ProtNLM"/>
    </source>
</evidence>
<dbReference type="Proteomes" id="UP000545588">
    <property type="component" value="Unassembled WGS sequence"/>
</dbReference>
<protein>
    <recommendedName>
        <fullName evidence="3">YvrJ protein family protein</fullName>
    </recommendedName>
</protein>
<organism evidence="1 2">
    <name type="scientific">Jeotgalicoccus coquinae</name>
    <dbReference type="NCBI Taxonomy" id="709509"/>
    <lineage>
        <taxon>Bacteria</taxon>
        <taxon>Bacillati</taxon>
        <taxon>Bacillota</taxon>
        <taxon>Bacilli</taxon>
        <taxon>Bacillales</taxon>
        <taxon>Staphylococcaceae</taxon>
        <taxon>Jeotgalicoccus</taxon>
    </lineage>
</organism>
<gene>
    <name evidence="1" type="ORF">HNR41_000664</name>
</gene>
<proteinExistence type="predicted"/>
<dbReference type="EMBL" id="JACHFF010000001">
    <property type="protein sequence ID" value="MBB6422738.1"/>
    <property type="molecule type" value="Genomic_DNA"/>
</dbReference>